<comment type="caution">
    <text evidence="2">The sequence shown here is derived from an EMBL/GenBank/DDBJ whole genome shotgun (WGS) entry which is preliminary data.</text>
</comment>
<feature type="region of interest" description="Disordered" evidence="1">
    <location>
        <begin position="1"/>
        <end position="143"/>
    </location>
</feature>
<protein>
    <submittedName>
        <fullName evidence="2">Uncharacterized protein</fullName>
    </submittedName>
</protein>
<reference evidence="2 3" key="1">
    <citation type="journal article" date="2023" name="G3 (Bethesda)">
        <title>A chromosome-length genome assembly and annotation of blackberry (Rubus argutus, cv. 'Hillquist').</title>
        <authorList>
            <person name="Bruna T."/>
            <person name="Aryal R."/>
            <person name="Dudchenko O."/>
            <person name="Sargent D.J."/>
            <person name="Mead D."/>
            <person name="Buti M."/>
            <person name="Cavallini A."/>
            <person name="Hytonen T."/>
            <person name="Andres J."/>
            <person name="Pham M."/>
            <person name="Weisz D."/>
            <person name="Mascagni F."/>
            <person name="Usai G."/>
            <person name="Natali L."/>
            <person name="Bassil N."/>
            <person name="Fernandez G.E."/>
            <person name="Lomsadze A."/>
            <person name="Armour M."/>
            <person name="Olukolu B."/>
            <person name="Poorten T."/>
            <person name="Britton C."/>
            <person name="Davik J."/>
            <person name="Ashrafi H."/>
            <person name="Aiden E.L."/>
            <person name="Borodovsky M."/>
            <person name="Worthington M."/>
        </authorList>
    </citation>
    <scope>NUCLEOTIDE SEQUENCE [LARGE SCALE GENOMIC DNA]</scope>
    <source>
        <strain evidence="2">PI 553951</strain>
    </source>
</reference>
<evidence type="ECO:0000256" key="1">
    <source>
        <dbReference type="SAM" id="MobiDB-lite"/>
    </source>
</evidence>
<feature type="compositionally biased region" description="Polar residues" evidence="1">
    <location>
        <begin position="48"/>
        <end position="59"/>
    </location>
</feature>
<dbReference type="EMBL" id="JBEDUW010000004">
    <property type="protein sequence ID" value="KAK9933941.1"/>
    <property type="molecule type" value="Genomic_DNA"/>
</dbReference>
<keyword evidence="3" id="KW-1185">Reference proteome</keyword>
<feature type="compositionally biased region" description="Polar residues" evidence="1">
    <location>
        <begin position="1"/>
        <end position="23"/>
    </location>
</feature>
<organism evidence="2 3">
    <name type="scientific">Rubus argutus</name>
    <name type="common">Southern blackberry</name>
    <dbReference type="NCBI Taxonomy" id="59490"/>
    <lineage>
        <taxon>Eukaryota</taxon>
        <taxon>Viridiplantae</taxon>
        <taxon>Streptophyta</taxon>
        <taxon>Embryophyta</taxon>
        <taxon>Tracheophyta</taxon>
        <taxon>Spermatophyta</taxon>
        <taxon>Magnoliopsida</taxon>
        <taxon>eudicotyledons</taxon>
        <taxon>Gunneridae</taxon>
        <taxon>Pentapetalae</taxon>
        <taxon>rosids</taxon>
        <taxon>fabids</taxon>
        <taxon>Rosales</taxon>
        <taxon>Rosaceae</taxon>
        <taxon>Rosoideae</taxon>
        <taxon>Rosoideae incertae sedis</taxon>
        <taxon>Rubus</taxon>
    </lineage>
</organism>
<feature type="compositionally biased region" description="Polar residues" evidence="1">
    <location>
        <begin position="97"/>
        <end position="118"/>
    </location>
</feature>
<accession>A0AAW1XCN3</accession>
<evidence type="ECO:0000313" key="3">
    <source>
        <dbReference type="Proteomes" id="UP001457282"/>
    </source>
</evidence>
<gene>
    <name evidence="2" type="ORF">M0R45_021110</name>
</gene>
<evidence type="ECO:0000313" key="2">
    <source>
        <dbReference type="EMBL" id="KAK9933941.1"/>
    </source>
</evidence>
<name>A0AAW1XCN3_RUBAR</name>
<dbReference type="AlphaFoldDB" id="A0AAW1XCN3"/>
<sequence length="143" mass="15467">MSHYTQNPGAMFTNTSDPNNRSFGTPAPSAHNGYPSYHNYAPPPQSHGYYNNQYPSQSAPAAHAPYGGYSNYLAPPPPSYNGGYYDQVSQAPVAPQSKPTSAKGSKRTSYNVSGNRVSGNKGDHNGVFNIGNKNTRYNDEEDD</sequence>
<dbReference type="Proteomes" id="UP001457282">
    <property type="component" value="Unassembled WGS sequence"/>
</dbReference>
<proteinExistence type="predicted"/>